<sequence length="205" mass="22688">MFNKTQRNFKNEMEKLRKEAESKDIYICPSCKAKNSESQKYCISCGTWLLSSAFPAQKVMKEKKRSSKFIIPIIVVVLVLIGSSQYSNSAKFNEMSIEDQYKVSQLVVERPIFKGPSATADFTALTDTNTPLEVAAVFYDGSGNRLGKATSLIGSQLVKGQTTTLSFQFEGATPKLSNLANVRIEVTSLTPLMLLERAANRAIPK</sequence>
<keyword evidence="1" id="KW-1133">Transmembrane helix</keyword>
<evidence type="ECO:0000313" key="3">
    <source>
        <dbReference type="Proteomes" id="UP000282311"/>
    </source>
</evidence>
<dbReference type="Proteomes" id="UP000282311">
    <property type="component" value="Unassembled WGS sequence"/>
</dbReference>
<dbReference type="OrthoDB" id="1656098at2"/>
<dbReference type="AlphaFoldDB" id="A0A3B0CV02"/>
<dbReference type="RefSeq" id="WP_120745436.1">
    <property type="nucleotide sequence ID" value="NZ_RBAH01000001.1"/>
</dbReference>
<evidence type="ECO:0000256" key="1">
    <source>
        <dbReference type="SAM" id="Phobius"/>
    </source>
</evidence>
<keyword evidence="3" id="KW-1185">Reference proteome</keyword>
<comment type="caution">
    <text evidence="2">The sequence shown here is derived from an EMBL/GenBank/DDBJ whole genome shotgun (WGS) entry which is preliminary data.</text>
</comment>
<dbReference type="EMBL" id="RBAH01000001">
    <property type="protein sequence ID" value="RKN86729.1"/>
    <property type="molecule type" value="Genomic_DNA"/>
</dbReference>
<keyword evidence="1" id="KW-0812">Transmembrane</keyword>
<organism evidence="2 3">
    <name type="scientific">Paenibacillus ginsengarvi</name>
    <dbReference type="NCBI Taxonomy" id="400777"/>
    <lineage>
        <taxon>Bacteria</taxon>
        <taxon>Bacillati</taxon>
        <taxon>Bacillota</taxon>
        <taxon>Bacilli</taxon>
        <taxon>Bacillales</taxon>
        <taxon>Paenibacillaceae</taxon>
        <taxon>Paenibacillus</taxon>
    </lineage>
</organism>
<feature type="transmembrane region" description="Helical" evidence="1">
    <location>
        <begin position="69"/>
        <end position="86"/>
    </location>
</feature>
<gene>
    <name evidence="2" type="ORF">D7M11_01875</name>
</gene>
<reference evidence="2 3" key="1">
    <citation type="journal article" date="2007" name="Int. J. Syst. Evol. Microbiol.">
        <title>Paenibacillus ginsengarvi sp. nov., isolated from soil from ginseng cultivation.</title>
        <authorList>
            <person name="Yoon M.H."/>
            <person name="Ten L.N."/>
            <person name="Im W.T."/>
        </authorList>
    </citation>
    <scope>NUCLEOTIDE SEQUENCE [LARGE SCALE GENOMIC DNA]</scope>
    <source>
        <strain evidence="2 3">KCTC 13059</strain>
    </source>
</reference>
<proteinExistence type="predicted"/>
<evidence type="ECO:0000313" key="2">
    <source>
        <dbReference type="EMBL" id="RKN86729.1"/>
    </source>
</evidence>
<keyword evidence="1" id="KW-0472">Membrane</keyword>
<accession>A0A3B0CV02</accession>
<name>A0A3B0CV02_9BACL</name>
<protein>
    <submittedName>
        <fullName evidence="2">Zinc ribbon domain-containing protein</fullName>
    </submittedName>
</protein>